<organism evidence="2 3">
    <name type="scientific">Cupriavidus gilardii</name>
    <dbReference type="NCBI Taxonomy" id="82541"/>
    <lineage>
        <taxon>Bacteria</taxon>
        <taxon>Pseudomonadati</taxon>
        <taxon>Pseudomonadota</taxon>
        <taxon>Betaproteobacteria</taxon>
        <taxon>Burkholderiales</taxon>
        <taxon>Burkholderiaceae</taxon>
        <taxon>Cupriavidus</taxon>
    </lineage>
</organism>
<dbReference type="EMBL" id="JABEMD010000038">
    <property type="protein sequence ID" value="NNH13017.1"/>
    <property type="molecule type" value="Genomic_DNA"/>
</dbReference>
<feature type="region of interest" description="Disordered" evidence="1">
    <location>
        <begin position="36"/>
        <end position="73"/>
    </location>
</feature>
<dbReference type="Pfam" id="PF05159">
    <property type="entry name" value="Capsule_synth"/>
    <property type="match status" value="1"/>
</dbReference>
<reference evidence="2 3" key="1">
    <citation type="submission" date="2020-05" db="EMBL/GenBank/DDBJ databases">
        <title>MicrobeNet Type strains.</title>
        <authorList>
            <person name="Nicholson A.C."/>
        </authorList>
    </citation>
    <scope>NUCLEOTIDE SEQUENCE [LARGE SCALE GENOMIC DNA]</scope>
    <source>
        <strain evidence="2 3">ATCC 700815</strain>
    </source>
</reference>
<evidence type="ECO:0000313" key="3">
    <source>
        <dbReference type="Proteomes" id="UP000542973"/>
    </source>
</evidence>
<name>A0A849BKH7_9BURK</name>
<dbReference type="CDD" id="cd16440">
    <property type="entry name" value="beta_Kdo_transferase_KpsC_1"/>
    <property type="match status" value="1"/>
</dbReference>
<dbReference type="RefSeq" id="WP_082371522.1">
    <property type="nucleotide sequence ID" value="NZ_JABEMD010000038.1"/>
</dbReference>
<accession>A0A849BKH7</accession>
<evidence type="ECO:0008006" key="4">
    <source>
        <dbReference type="Google" id="ProtNLM"/>
    </source>
</evidence>
<dbReference type="Proteomes" id="UP000542973">
    <property type="component" value="Unassembled WGS sequence"/>
</dbReference>
<dbReference type="AlphaFoldDB" id="A0A849BKH7"/>
<evidence type="ECO:0000256" key="1">
    <source>
        <dbReference type="SAM" id="MobiDB-lite"/>
    </source>
</evidence>
<sequence>MAITKKLRKLRRDPKAFFGDSKNPMFKAVGELLPGHRRVPASKDNDRAPSTVKAIKGSNIAPSPKTPSTARNRAASDLEAMRSMEAIFRLQSPFVDLWRAYRYGAMDNSVSSTTRPAVALYPLGVPCLDSARSQAYHNLGYATFFLPLWDYTDPLADLDDIEFRANKAPLEANSTARQLLTSLSGRNVSAIVLPYDATSLTRAIAIQCRALGLKTICHFPALPSVLGLYGKEKIASFPICDQIVAAASMSGKIQFSDGVMRRCSVFPDDLSDPASLDETCVGQTRAWLGVGASEAIYLLLLPPLQCACSNEDLATAIFGEIESLLARMQPTDHLIVVAKRRKQGFLNNAAVKLLREKYRKSILFYDEISELTRLAELAREIVAPEGLISSNKINRDSVRFFAVGGFAMSDIKEHAKPTHKSESEDSMGCNEDDMVHELPPFDIRKLIEHDSRSGVMPGVPVGVHEDILYRILCRSGPGLDVIAVPDPVNNLPITEGRQKYLLELLNANRRVTGAGALRETNAAELFVQWGAEPSESKERPEVFRSQLARPRLYLEDGFIRSQGLWTDPNEPTLSVVMDTRAIYYNALEPSLLETILNSDFELDEKQLARAKRAISQIVSNRISKYNHAPILSLDFRSPGKKSILIIDQKAGDMSIKYGCANDDSFMSMLQSALDLGDQAEIIIKQHPCAISGGAHEAHFTIESLGDVARQRNVHLIGFDVNPFSLIEAVDEVWVVSSGMGFEALMAGKKVRCFGVPFYSNWGVTHDHVKIERRRRIRSIEEIFYIFYILLTQYVDPRTGRRCEVEDLIDYFSDRAVQRAA</sequence>
<comment type="caution">
    <text evidence="2">The sequence shown here is derived from an EMBL/GenBank/DDBJ whole genome shotgun (WGS) entry which is preliminary data.</text>
</comment>
<proteinExistence type="predicted"/>
<gene>
    <name evidence="2" type="ORF">HLB16_19315</name>
</gene>
<evidence type="ECO:0000313" key="2">
    <source>
        <dbReference type="EMBL" id="NNH13017.1"/>
    </source>
</evidence>
<dbReference type="GO" id="GO:0000271">
    <property type="term" value="P:polysaccharide biosynthetic process"/>
    <property type="evidence" value="ECO:0007669"/>
    <property type="project" value="InterPro"/>
</dbReference>
<dbReference type="GO" id="GO:0015774">
    <property type="term" value="P:polysaccharide transport"/>
    <property type="evidence" value="ECO:0007669"/>
    <property type="project" value="InterPro"/>
</dbReference>
<dbReference type="InterPro" id="IPR007833">
    <property type="entry name" value="Capsule_polysaccharide_synth"/>
</dbReference>
<protein>
    <recommendedName>
        <fullName evidence="4">Capsular polysaccharide biosynthesis protein</fullName>
    </recommendedName>
</protein>